<gene>
    <name evidence="1" type="ORF">EQ803_16010</name>
</gene>
<dbReference type="Proteomes" id="UP000297630">
    <property type="component" value="Unassembled WGS sequence"/>
</dbReference>
<comment type="caution">
    <text evidence="1">The sequence shown here is derived from an EMBL/GenBank/DDBJ whole genome shotgun (WGS) entry which is preliminary data.</text>
</comment>
<name>A0A4Y8T487_BACTU</name>
<protein>
    <submittedName>
        <fullName evidence="1">Uncharacterized protein</fullName>
    </submittedName>
</protein>
<accession>A0A4Y8T487</accession>
<organism evidence="1 2">
    <name type="scientific">Bacillus thuringiensis</name>
    <dbReference type="NCBI Taxonomy" id="1428"/>
    <lineage>
        <taxon>Bacteria</taxon>
        <taxon>Bacillati</taxon>
        <taxon>Bacillota</taxon>
        <taxon>Bacilli</taxon>
        <taxon>Bacillales</taxon>
        <taxon>Bacillaceae</taxon>
        <taxon>Bacillus</taxon>
        <taxon>Bacillus cereus group</taxon>
    </lineage>
</organism>
<proteinExistence type="predicted"/>
<dbReference type="EMBL" id="SCLP01000007">
    <property type="protein sequence ID" value="TFF45770.1"/>
    <property type="molecule type" value="Genomic_DNA"/>
</dbReference>
<dbReference type="AlphaFoldDB" id="A0A4Y8T487"/>
<evidence type="ECO:0000313" key="2">
    <source>
        <dbReference type="Proteomes" id="UP000297630"/>
    </source>
</evidence>
<evidence type="ECO:0000313" key="1">
    <source>
        <dbReference type="EMBL" id="TFF45770.1"/>
    </source>
</evidence>
<reference evidence="1 2" key="1">
    <citation type="submission" date="2019-01" db="EMBL/GenBank/DDBJ databases">
        <title>Draft genome sequence of Bacillus sp. DPC6431.</title>
        <authorList>
            <person name="Arbulu S."/>
            <person name="Murphy K."/>
            <person name="O'Sullivan O."/>
            <person name="Rea M.C."/>
            <person name="Hill C."/>
            <person name="Ross R.P."/>
        </authorList>
    </citation>
    <scope>NUCLEOTIDE SEQUENCE [LARGE SCALE GENOMIC DNA]</scope>
    <source>
        <strain evidence="1 2">DPC6431</strain>
    </source>
</reference>
<sequence length="103" mass="11414">MKPVQMYLGAPQQTKLPVYEVQSNQQATVKQIVLSNTDTADSKITVTVNTVDIMKDLIVASGETKIIDTTIVLNQNDRLSLQQEKTNAINVMINGMIEPMMGY</sequence>
<dbReference type="RefSeq" id="WP_134656414.1">
    <property type="nucleotide sequence ID" value="NZ_SCLP01000007.1"/>
</dbReference>